<gene>
    <name evidence="2" type="ORF">ATANTOWER_016660</name>
</gene>
<keyword evidence="1" id="KW-1133">Transmembrane helix</keyword>
<evidence type="ECO:0000256" key="1">
    <source>
        <dbReference type="SAM" id="Phobius"/>
    </source>
</evidence>
<accession>A0ABU7AGF8</accession>
<dbReference type="EMBL" id="JAHUTI010013277">
    <property type="protein sequence ID" value="MED6236948.1"/>
    <property type="molecule type" value="Genomic_DNA"/>
</dbReference>
<name>A0ABU7AGF8_9TELE</name>
<protein>
    <submittedName>
        <fullName evidence="2">Uncharacterized protein</fullName>
    </submittedName>
</protein>
<dbReference type="Proteomes" id="UP001345963">
    <property type="component" value="Unassembled WGS sequence"/>
</dbReference>
<evidence type="ECO:0000313" key="2">
    <source>
        <dbReference type="EMBL" id="MED6236948.1"/>
    </source>
</evidence>
<feature type="transmembrane region" description="Helical" evidence="1">
    <location>
        <begin position="103"/>
        <end position="122"/>
    </location>
</feature>
<keyword evidence="3" id="KW-1185">Reference proteome</keyword>
<sequence length="165" mass="18764">MTINSMFHSKNISIARCFVTFSFLPDDESFKHPYQVSAQFEVLTQSGKVWNLVSVFSRTDPPPVVLCSSFSASSFTPPCPTFFIPSFISCSPPSVLNSLYPSFLAFPYLFPFSFLLLSFPFLSFSPHSPRLFFVPLSSFHPSFFPPSCPNKYLYENVQKPWPQIL</sequence>
<proteinExistence type="predicted"/>
<evidence type="ECO:0000313" key="3">
    <source>
        <dbReference type="Proteomes" id="UP001345963"/>
    </source>
</evidence>
<keyword evidence="1" id="KW-0472">Membrane</keyword>
<reference evidence="2 3" key="1">
    <citation type="submission" date="2021-07" db="EMBL/GenBank/DDBJ databases">
        <authorList>
            <person name="Palmer J.M."/>
        </authorList>
    </citation>
    <scope>NUCLEOTIDE SEQUENCE [LARGE SCALE GENOMIC DNA]</scope>
    <source>
        <strain evidence="2 3">AT_MEX2019</strain>
        <tissue evidence="2">Muscle</tissue>
    </source>
</reference>
<comment type="caution">
    <text evidence="2">The sequence shown here is derived from an EMBL/GenBank/DDBJ whole genome shotgun (WGS) entry which is preliminary data.</text>
</comment>
<organism evidence="2 3">
    <name type="scientific">Ataeniobius toweri</name>
    <dbReference type="NCBI Taxonomy" id="208326"/>
    <lineage>
        <taxon>Eukaryota</taxon>
        <taxon>Metazoa</taxon>
        <taxon>Chordata</taxon>
        <taxon>Craniata</taxon>
        <taxon>Vertebrata</taxon>
        <taxon>Euteleostomi</taxon>
        <taxon>Actinopterygii</taxon>
        <taxon>Neopterygii</taxon>
        <taxon>Teleostei</taxon>
        <taxon>Neoteleostei</taxon>
        <taxon>Acanthomorphata</taxon>
        <taxon>Ovalentaria</taxon>
        <taxon>Atherinomorphae</taxon>
        <taxon>Cyprinodontiformes</taxon>
        <taxon>Goodeidae</taxon>
        <taxon>Ataeniobius</taxon>
    </lineage>
</organism>
<keyword evidence="1" id="KW-0812">Transmembrane</keyword>